<accession>A0A9J6C0X1</accession>
<proteinExistence type="predicted"/>
<dbReference type="Pfam" id="PF02958">
    <property type="entry name" value="EcKL"/>
    <property type="match status" value="1"/>
</dbReference>
<organism evidence="1 2">
    <name type="scientific">Polypedilum vanderplanki</name>
    <name type="common">Sleeping chironomid midge</name>
    <dbReference type="NCBI Taxonomy" id="319348"/>
    <lineage>
        <taxon>Eukaryota</taxon>
        <taxon>Metazoa</taxon>
        <taxon>Ecdysozoa</taxon>
        <taxon>Arthropoda</taxon>
        <taxon>Hexapoda</taxon>
        <taxon>Insecta</taxon>
        <taxon>Pterygota</taxon>
        <taxon>Neoptera</taxon>
        <taxon>Endopterygota</taxon>
        <taxon>Diptera</taxon>
        <taxon>Nematocera</taxon>
        <taxon>Chironomoidea</taxon>
        <taxon>Chironomidae</taxon>
        <taxon>Chironominae</taxon>
        <taxon>Polypedilum</taxon>
        <taxon>Polypedilum</taxon>
    </lineage>
</organism>
<sequence length="137" mass="16086">MEGHNDKLDKFLNSEIVDNDFFIDIVECKLKIKQDEFKLRLVFITTGKNENYASIVYRAKICIEIIESKGRKFIDVIIKALLIEVEILEVLSIFESEIFVYENVIENLEKIYTYSTNENIKFGPQCLKVVFVWNYSA</sequence>
<comment type="caution">
    <text evidence="1">The sequence shown here is derived from an EMBL/GenBank/DDBJ whole genome shotgun (WGS) entry which is preliminary data.</text>
</comment>
<dbReference type="EMBL" id="JADBJN010000002">
    <property type="protein sequence ID" value="KAG5675467.1"/>
    <property type="molecule type" value="Genomic_DNA"/>
</dbReference>
<keyword evidence="2" id="KW-1185">Reference proteome</keyword>
<reference evidence="1" key="1">
    <citation type="submission" date="2021-03" db="EMBL/GenBank/DDBJ databases">
        <title>Chromosome level genome of the anhydrobiotic midge Polypedilum vanderplanki.</title>
        <authorList>
            <person name="Yoshida Y."/>
            <person name="Kikawada T."/>
            <person name="Gusev O."/>
        </authorList>
    </citation>
    <scope>NUCLEOTIDE SEQUENCE</scope>
    <source>
        <strain evidence="1">NIAS01</strain>
        <tissue evidence="1">Whole body or cell culture</tissue>
    </source>
</reference>
<dbReference type="OrthoDB" id="191037at2759"/>
<dbReference type="Proteomes" id="UP001107558">
    <property type="component" value="Chromosome 2"/>
</dbReference>
<evidence type="ECO:0000313" key="2">
    <source>
        <dbReference type="Proteomes" id="UP001107558"/>
    </source>
</evidence>
<name>A0A9J6C0X1_POLVA</name>
<gene>
    <name evidence="1" type="ORF">PVAND_005369</name>
</gene>
<dbReference type="InterPro" id="IPR004119">
    <property type="entry name" value="EcKL"/>
</dbReference>
<evidence type="ECO:0000313" key="1">
    <source>
        <dbReference type="EMBL" id="KAG5675467.1"/>
    </source>
</evidence>
<dbReference type="AlphaFoldDB" id="A0A9J6C0X1"/>
<protein>
    <submittedName>
        <fullName evidence="1">Uncharacterized protein</fullName>
    </submittedName>
</protein>